<dbReference type="Pfam" id="PF03652">
    <property type="entry name" value="RuvX"/>
    <property type="match status" value="1"/>
</dbReference>
<dbReference type="NCBIfam" id="TIGR00250">
    <property type="entry name" value="RNAse_H_YqgF"/>
    <property type="match status" value="1"/>
</dbReference>
<gene>
    <name evidence="6" type="ORF">ASTO00021_LOCUS16790</name>
</gene>
<dbReference type="GO" id="GO:0000967">
    <property type="term" value="P:rRNA 5'-end processing"/>
    <property type="evidence" value="ECO:0007669"/>
    <property type="project" value="TreeGrafter"/>
</dbReference>
<evidence type="ECO:0000259" key="5">
    <source>
        <dbReference type="SMART" id="SM00732"/>
    </source>
</evidence>
<dbReference type="GO" id="GO:0005829">
    <property type="term" value="C:cytosol"/>
    <property type="evidence" value="ECO:0007669"/>
    <property type="project" value="TreeGrafter"/>
</dbReference>
<dbReference type="AlphaFoldDB" id="A0A7S3V205"/>
<dbReference type="EMBL" id="HBIN01021887">
    <property type="protein sequence ID" value="CAE0446799.1"/>
    <property type="molecule type" value="Transcribed_RNA"/>
</dbReference>
<reference evidence="6" key="1">
    <citation type="submission" date="2021-01" db="EMBL/GenBank/DDBJ databases">
        <authorList>
            <person name="Corre E."/>
            <person name="Pelletier E."/>
            <person name="Niang G."/>
            <person name="Scheremetjew M."/>
            <person name="Finn R."/>
            <person name="Kale V."/>
            <person name="Holt S."/>
            <person name="Cochrane G."/>
            <person name="Meng A."/>
            <person name="Brown T."/>
            <person name="Cohen L."/>
        </authorList>
    </citation>
    <scope>NUCLEOTIDE SEQUENCE</scope>
    <source>
        <strain evidence="6">GSBS06</strain>
    </source>
</reference>
<dbReference type="GO" id="GO:0016787">
    <property type="term" value="F:hydrolase activity"/>
    <property type="evidence" value="ECO:0007669"/>
    <property type="project" value="UniProtKB-KW"/>
</dbReference>
<dbReference type="SMART" id="SM00732">
    <property type="entry name" value="YqgFc"/>
    <property type="match status" value="1"/>
</dbReference>
<dbReference type="CDD" id="cd16964">
    <property type="entry name" value="YqgF"/>
    <property type="match status" value="1"/>
</dbReference>
<evidence type="ECO:0000256" key="3">
    <source>
        <dbReference type="ARBA" id="ARBA00022722"/>
    </source>
</evidence>
<keyword evidence="4" id="KW-0378">Hydrolase</keyword>
<dbReference type="GO" id="GO:0004518">
    <property type="term" value="F:nuclease activity"/>
    <property type="evidence" value="ECO:0007669"/>
    <property type="project" value="UniProtKB-KW"/>
</dbReference>
<dbReference type="PANTHER" id="PTHR33317:SF4">
    <property type="entry name" value="POLYNUCLEOTIDYL TRANSFERASE, RIBONUCLEASE H-LIKE SUPERFAMILY PROTEIN"/>
    <property type="match status" value="1"/>
</dbReference>
<proteinExistence type="inferred from homology"/>
<feature type="domain" description="YqgF/RNase H-like" evidence="5">
    <location>
        <begin position="25"/>
        <end position="127"/>
    </location>
</feature>
<organism evidence="6">
    <name type="scientific">Aplanochytrium stocchinoi</name>
    <dbReference type="NCBI Taxonomy" id="215587"/>
    <lineage>
        <taxon>Eukaryota</taxon>
        <taxon>Sar</taxon>
        <taxon>Stramenopiles</taxon>
        <taxon>Bigyra</taxon>
        <taxon>Labyrinthulomycetes</taxon>
        <taxon>Thraustochytrida</taxon>
        <taxon>Thraustochytriidae</taxon>
        <taxon>Aplanochytrium</taxon>
    </lineage>
</organism>
<dbReference type="InterPro" id="IPR005227">
    <property type="entry name" value="YqgF"/>
</dbReference>
<dbReference type="InterPro" id="IPR006641">
    <property type="entry name" value="YqgF/RNaseH-like_dom"/>
</dbReference>
<dbReference type="InterPro" id="IPR012337">
    <property type="entry name" value="RNaseH-like_sf"/>
</dbReference>
<name>A0A7S3V205_9STRA</name>
<evidence type="ECO:0000256" key="1">
    <source>
        <dbReference type="ARBA" id="ARBA00022490"/>
    </source>
</evidence>
<sequence length="190" mass="21385">MGRLPWLSQNVLFNLVKTSANFKGTRILGVDVGTKLVGLSIADTPYVFASPLGVLDNPRLMTRIRADIQQIQKEYNVGTIVVGWPVMPDGRVSKQCRKVENFAKEAFIDLPNVPVTFWDERHTTNIAESIVDDLKADHGIAQSSWKKRSGKHANPYKNYKKCEKRKQNMDAIAAAVILQSFLDFHNNNDT</sequence>
<keyword evidence="3" id="KW-0540">Nuclease</keyword>
<protein>
    <recommendedName>
        <fullName evidence="5">YqgF/RNase H-like domain-containing protein</fullName>
    </recommendedName>
</protein>
<evidence type="ECO:0000256" key="2">
    <source>
        <dbReference type="ARBA" id="ARBA00022517"/>
    </source>
</evidence>
<dbReference type="Gene3D" id="3.30.420.140">
    <property type="entry name" value="YqgF/RNase H-like domain"/>
    <property type="match status" value="1"/>
</dbReference>
<evidence type="ECO:0000256" key="4">
    <source>
        <dbReference type="ARBA" id="ARBA00022801"/>
    </source>
</evidence>
<dbReference type="PANTHER" id="PTHR33317">
    <property type="entry name" value="POLYNUCLEOTIDYL TRANSFERASE, RIBONUCLEASE H-LIKE SUPERFAMILY PROTEIN"/>
    <property type="match status" value="1"/>
</dbReference>
<keyword evidence="2" id="KW-0690">Ribosome biogenesis</keyword>
<dbReference type="HAMAP" id="MF_00651">
    <property type="entry name" value="Nuclease_YqgF"/>
    <property type="match status" value="1"/>
</dbReference>
<accession>A0A7S3V205</accession>
<keyword evidence="1" id="KW-0963">Cytoplasm</keyword>
<dbReference type="SUPFAM" id="SSF53098">
    <property type="entry name" value="Ribonuclease H-like"/>
    <property type="match status" value="1"/>
</dbReference>
<dbReference type="InterPro" id="IPR037027">
    <property type="entry name" value="YqgF/RNaseH-like_dom_sf"/>
</dbReference>
<evidence type="ECO:0000313" key="6">
    <source>
        <dbReference type="EMBL" id="CAE0446799.1"/>
    </source>
</evidence>